<feature type="region of interest" description="Disordered" evidence="2">
    <location>
        <begin position="286"/>
        <end position="317"/>
    </location>
</feature>
<dbReference type="AlphaFoldDB" id="A0A8T2PUH0"/>
<evidence type="ECO:0000256" key="2">
    <source>
        <dbReference type="SAM" id="MobiDB-lite"/>
    </source>
</evidence>
<organism evidence="3 4">
    <name type="scientific">Albula glossodonta</name>
    <name type="common">roundjaw bonefish</name>
    <dbReference type="NCBI Taxonomy" id="121402"/>
    <lineage>
        <taxon>Eukaryota</taxon>
        <taxon>Metazoa</taxon>
        <taxon>Chordata</taxon>
        <taxon>Craniata</taxon>
        <taxon>Vertebrata</taxon>
        <taxon>Euteleostomi</taxon>
        <taxon>Actinopterygii</taxon>
        <taxon>Neopterygii</taxon>
        <taxon>Teleostei</taxon>
        <taxon>Albuliformes</taxon>
        <taxon>Albulidae</taxon>
        <taxon>Albula</taxon>
    </lineage>
</organism>
<reference evidence="3" key="1">
    <citation type="thesis" date="2021" institute="BYU ScholarsArchive" country="Provo, UT, USA">
        <title>Applications of and Algorithms for Genome Assembly and Genomic Analyses with an Emphasis on Marine Teleosts.</title>
        <authorList>
            <person name="Pickett B.D."/>
        </authorList>
    </citation>
    <scope>NUCLEOTIDE SEQUENCE</scope>
    <source>
        <strain evidence="3">HI-2016</strain>
    </source>
</reference>
<evidence type="ECO:0000313" key="4">
    <source>
        <dbReference type="Proteomes" id="UP000824540"/>
    </source>
</evidence>
<dbReference type="PANTHER" id="PTHR31139">
    <property type="entry name" value="ECTOPIC P GRANULES PROTEIN 5 HOMOLOG"/>
    <property type="match status" value="1"/>
</dbReference>
<dbReference type="GO" id="GO:0005737">
    <property type="term" value="C:cytoplasm"/>
    <property type="evidence" value="ECO:0007669"/>
    <property type="project" value="TreeGrafter"/>
</dbReference>
<gene>
    <name evidence="3" type="ORF">JZ751_001800</name>
</gene>
<dbReference type="Pfam" id="PF14954">
    <property type="entry name" value="LIX1"/>
    <property type="match status" value="1"/>
</dbReference>
<evidence type="ECO:0000256" key="1">
    <source>
        <dbReference type="ARBA" id="ARBA00007468"/>
    </source>
</evidence>
<dbReference type="CDD" id="cd00048">
    <property type="entry name" value="DSRM_SF"/>
    <property type="match status" value="1"/>
</dbReference>
<dbReference type="GO" id="GO:0097352">
    <property type="term" value="P:autophagosome maturation"/>
    <property type="evidence" value="ECO:0007669"/>
    <property type="project" value="TreeGrafter"/>
</dbReference>
<evidence type="ECO:0000313" key="3">
    <source>
        <dbReference type="EMBL" id="KAG9355087.1"/>
    </source>
</evidence>
<dbReference type="PANTHER" id="PTHR31139:SF5">
    <property type="entry name" value="PROTEIN LIMB EXPRESSION 1 HOMOLOG"/>
    <property type="match status" value="1"/>
</dbReference>
<protein>
    <recommendedName>
        <fullName evidence="5">Protein limb expression 1 homolog</fullName>
    </recommendedName>
</protein>
<proteinExistence type="inferred from homology"/>
<comment type="caution">
    <text evidence="3">The sequence shown here is derived from an EMBL/GenBank/DDBJ whole genome shotgun (WGS) entry which is preliminary data.</text>
</comment>
<dbReference type="InterPro" id="IPR051436">
    <property type="entry name" value="Autophagy-related_EPG5"/>
</dbReference>
<comment type="similarity">
    <text evidence="1">Belongs to the LIX1 family.</text>
</comment>
<dbReference type="Proteomes" id="UP000824540">
    <property type="component" value="Unassembled WGS sequence"/>
</dbReference>
<name>A0A8T2PUH0_9TELE</name>
<sequence length="317" mass="35667">MEGVRGSLGEMVSQLLPPSDSDSGSAFKDLNVVAMLHYFWEQKQAQRGIIRSDSLVVYESAPSPSPPYICYVTLPGGSCFGNFQCCFTKAEARRDAARIALMNSLFNDLPSRRITNEFISQSLEEAASTTSGCIGDASDPSTSIGAYCLMLELNTGKTMLEFQEIMTVFQLLHWNGSLKVFRERKCSRQEVITYYSQHPLDECTRSHMALDWMVRERDNPGVISQELQVALRELGEARRAGRELRFYKEKKEILSLALSQAYSEDQECGSTEAHWVETDRGHVYVKDKEQSMGEDQPVETVPSYAYNLDNEQSLGES</sequence>
<accession>A0A8T2PUH0</accession>
<dbReference type="InterPro" id="IPR029270">
    <property type="entry name" value="LIX1"/>
</dbReference>
<dbReference type="OrthoDB" id="6250996at2759"/>
<dbReference type="EMBL" id="JAFBMS010000002">
    <property type="protein sequence ID" value="KAG9355087.1"/>
    <property type="molecule type" value="Genomic_DNA"/>
</dbReference>
<evidence type="ECO:0008006" key="5">
    <source>
        <dbReference type="Google" id="ProtNLM"/>
    </source>
</evidence>
<keyword evidence="4" id="KW-1185">Reference proteome</keyword>